<keyword evidence="2" id="KW-1185">Reference proteome</keyword>
<sequence length="489" mass="54578">MAPHGPLARPTTLRAVNQGPVRPYGLAWAFPGWRPHDQSWPYCALLQDRSTGRFCKPSTFRCGYQNGNFQLNVSGRCRGDFFCGDAQIPCGSYKSERMTCDCLGNFQSIDYRNLRCSGRPADGVQRLPKPLQWKLVLVAVVRDEFDYLPDWVLYHRALGVHAFVLVSNQCSNASHQRLLDTVDGPKQRGVLVEVMPSFRCAKKFQTAAYRAAIRHLSLRQQQHRLSLVAHRTRVGFIDIDEFLVIGSQPNSFSSRTLSDQLFQPGMGCATRNGNCVAPQACQAAPMWTVGSVVFGTSFVALAPEIGPVPANFLLAAQDTCDRNCTGPDIVALSQRSMHKSFCILSELIARPNQTFPLGLGSWVHECLPTALGVALPGADARLNHYFTKSRSEYRKKRWRGRADKPKSWYADLRNESLWSARVDLRLVEQLALRYQHSSGREEKMLLHSLMQSLRNRSALPERAAAMLSAHCIATKSVACTWLGVGHAES</sequence>
<proteinExistence type="predicted"/>
<dbReference type="EnsemblProtists" id="EOD22272">
    <property type="protein sequence ID" value="EOD22272"/>
    <property type="gene ID" value="EMIHUDRAFT_207456"/>
</dbReference>
<evidence type="ECO:0008006" key="3">
    <source>
        <dbReference type="Google" id="ProtNLM"/>
    </source>
</evidence>
<organism evidence="1 2">
    <name type="scientific">Emiliania huxleyi (strain CCMP1516)</name>
    <dbReference type="NCBI Taxonomy" id="280463"/>
    <lineage>
        <taxon>Eukaryota</taxon>
        <taxon>Haptista</taxon>
        <taxon>Haptophyta</taxon>
        <taxon>Prymnesiophyceae</taxon>
        <taxon>Isochrysidales</taxon>
        <taxon>Noelaerhabdaceae</taxon>
        <taxon>Emiliania</taxon>
    </lineage>
</organism>
<reference evidence="2" key="1">
    <citation type="journal article" date="2013" name="Nature">
        <title>Pan genome of the phytoplankton Emiliania underpins its global distribution.</title>
        <authorList>
            <person name="Read B.A."/>
            <person name="Kegel J."/>
            <person name="Klute M.J."/>
            <person name="Kuo A."/>
            <person name="Lefebvre S.C."/>
            <person name="Maumus F."/>
            <person name="Mayer C."/>
            <person name="Miller J."/>
            <person name="Monier A."/>
            <person name="Salamov A."/>
            <person name="Young J."/>
            <person name="Aguilar M."/>
            <person name="Claverie J.M."/>
            <person name="Frickenhaus S."/>
            <person name="Gonzalez K."/>
            <person name="Herman E.K."/>
            <person name="Lin Y.C."/>
            <person name="Napier J."/>
            <person name="Ogata H."/>
            <person name="Sarno A.F."/>
            <person name="Shmutz J."/>
            <person name="Schroeder D."/>
            <person name="de Vargas C."/>
            <person name="Verret F."/>
            <person name="von Dassow P."/>
            <person name="Valentin K."/>
            <person name="Van de Peer Y."/>
            <person name="Wheeler G."/>
            <person name="Dacks J.B."/>
            <person name="Delwiche C.F."/>
            <person name="Dyhrman S.T."/>
            <person name="Glockner G."/>
            <person name="John U."/>
            <person name="Richards T."/>
            <person name="Worden A.Z."/>
            <person name="Zhang X."/>
            <person name="Grigoriev I.V."/>
            <person name="Allen A.E."/>
            <person name="Bidle K."/>
            <person name="Borodovsky M."/>
            <person name="Bowler C."/>
            <person name="Brownlee C."/>
            <person name="Cock J.M."/>
            <person name="Elias M."/>
            <person name="Gladyshev V.N."/>
            <person name="Groth M."/>
            <person name="Guda C."/>
            <person name="Hadaegh A."/>
            <person name="Iglesias-Rodriguez M.D."/>
            <person name="Jenkins J."/>
            <person name="Jones B.M."/>
            <person name="Lawson T."/>
            <person name="Leese F."/>
            <person name="Lindquist E."/>
            <person name="Lobanov A."/>
            <person name="Lomsadze A."/>
            <person name="Malik S.B."/>
            <person name="Marsh M.E."/>
            <person name="Mackinder L."/>
            <person name="Mock T."/>
            <person name="Mueller-Roeber B."/>
            <person name="Pagarete A."/>
            <person name="Parker M."/>
            <person name="Probert I."/>
            <person name="Quesneville H."/>
            <person name="Raines C."/>
            <person name="Rensing S.A."/>
            <person name="Riano-Pachon D.M."/>
            <person name="Richier S."/>
            <person name="Rokitta S."/>
            <person name="Shiraiwa Y."/>
            <person name="Soanes D.M."/>
            <person name="van der Giezen M."/>
            <person name="Wahlund T.M."/>
            <person name="Williams B."/>
            <person name="Wilson W."/>
            <person name="Wolfe G."/>
            <person name="Wurch L.L."/>
        </authorList>
    </citation>
    <scope>NUCLEOTIDE SEQUENCE</scope>
</reference>
<accession>A0A0D3JFI7</accession>
<dbReference type="PaxDb" id="2903-EOD22272"/>
<dbReference type="GeneID" id="17267819"/>
<evidence type="ECO:0000313" key="1">
    <source>
        <dbReference type="EnsemblProtists" id="EOD22272"/>
    </source>
</evidence>
<dbReference type="AlphaFoldDB" id="A0A0D3JFI7"/>
<protein>
    <recommendedName>
        <fullName evidence="3">Glycosyltransferase family 92 protein</fullName>
    </recommendedName>
</protein>
<dbReference type="Proteomes" id="UP000013827">
    <property type="component" value="Unassembled WGS sequence"/>
</dbReference>
<name>A0A0D3JFI7_EMIH1</name>
<dbReference type="KEGG" id="ehx:EMIHUDRAFT_207456"/>
<reference evidence="1" key="2">
    <citation type="submission" date="2024-10" db="UniProtKB">
        <authorList>
            <consortium name="EnsemblProtists"/>
        </authorList>
    </citation>
    <scope>IDENTIFICATION</scope>
</reference>
<dbReference type="Pfam" id="PF13704">
    <property type="entry name" value="Glyco_tranf_2_4"/>
    <property type="match status" value="1"/>
</dbReference>
<dbReference type="RefSeq" id="XP_005774701.1">
    <property type="nucleotide sequence ID" value="XM_005774644.1"/>
</dbReference>
<dbReference type="HOGENOM" id="CLU_558294_0_0_1"/>
<evidence type="ECO:0000313" key="2">
    <source>
        <dbReference type="Proteomes" id="UP000013827"/>
    </source>
</evidence>